<evidence type="ECO:0000256" key="3">
    <source>
        <dbReference type="ARBA" id="ARBA00022448"/>
    </source>
</evidence>
<dbReference type="InterPro" id="IPR016024">
    <property type="entry name" value="ARM-type_fold"/>
</dbReference>
<evidence type="ECO:0000256" key="1">
    <source>
        <dbReference type="ARBA" id="ARBA00004123"/>
    </source>
</evidence>
<evidence type="ECO:0000313" key="12">
    <source>
        <dbReference type="Proteomes" id="UP000825935"/>
    </source>
</evidence>
<dbReference type="AlphaFoldDB" id="A0A8T2RDF1"/>
<evidence type="ECO:0000256" key="7">
    <source>
        <dbReference type="ARBA" id="ARBA00023242"/>
    </source>
</evidence>
<keyword evidence="12" id="KW-1185">Reference proteome</keyword>
<dbReference type="InterPro" id="IPR057672">
    <property type="entry name" value="TPR_IPO4/5"/>
</dbReference>
<evidence type="ECO:0000256" key="9">
    <source>
        <dbReference type="SAM" id="MobiDB-lite"/>
    </source>
</evidence>
<dbReference type="PANTHER" id="PTHR10527">
    <property type="entry name" value="IMPORTIN BETA"/>
    <property type="match status" value="1"/>
</dbReference>
<dbReference type="SUPFAM" id="SSF48371">
    <property type="entry name" value="ARM repeat"/>
    <property type="match status" value="2"/>
</dbReference>
<dbReference type="GO" id="GO:0006606">
    <property type="term" value="P:protein import into nucleus"/>
    <property type="evidence" value="ECO:0007669"/>
    <property type="project" value="InterPro"/>
</dbReference>
<keyword evidence="7" id="KW-0539">Nucleus</keyword>
<evidence type="ECO:0000256" key="2">
    <source>
        <dbReference type="ARBA" id="ARBA00004496"/>
    </source>
</evidence>
<feature type="domain" description="Importin N-terminal" evidence="10">
    <location>
        <begin position="22"/>
        <end position="88"/>
    </location>
</feature>
<dbReference type="InterPro" id="IPR011989">
    <property type="entry name" value="ARM-like"/>
</dbReference>
<dbReference type="GO" id="GO:0031267">
    <property type="term" value="F:small GTPase binding"/>
    <property type="evidence" value="ECO:0007669"/>
    <property type="project" value="InterPro"/>
</dbReference>
<feature type="repeat" description="HEAT" evidence="8">
    <location>
        <begin position="420"/>
        <end position="458"/>
    </location>
</feature>
<accession>A0A8T2RDF1</accession>
<keyword evidence="5" id="KW-0677">Repeat</keyword>
<comment type="subcellular location">
    <subcellularLocation>
        <location evidence="2">Cytoplasm</location>
    </subcellularLocation>
    <subcellularLocation>
        <location evidence="1">Nucleus</location>
    </subcellularLocation>
</comment>
<organism evidence="11 12">
    <name type="scientific">Ceratopteris richardii</name>
    <name type="common">Triangle waterfern</name>
    <dbReference type="NCBI Taxonomy" id="49495"/>
    <lineage>
        <taxon>Eukaryota</taxon>
        <taxon>Viridiplantae</taxon>
        <taxon>Streptophyta</taxon>
        <taxon>Embryophyta</taxon>
        <taxon>Tracheophyta</taxon>
        <taxon>Polypodiopsida</taxon>
        <taxon>Polypodiidae</taxon>
        <taxon>Polypodiales</taxon>
        <taxon>Pteridineae</taxon>
        <taxon>Pteridaceae</taxon>
        <taxon>Parkerioideae</taxon>
        <taxon>Ceratopteris</taxon>
    </lineage>
</organism>
<dbReference type="SMART" id="SM00913">
    <property type="entry name" value="IBN_N"/>
    <property type="match status" value="2"/>
</dbReference>
<dbReference type="InterPro" id="IPR001494">
    <property type="entry name" value="Importin-beta_N"/>
</dbReference>
<keyword evidence="6" id="KW-0653">Protein transport</keyword>
<dbReference type="EMBL" id="CM035432">
    <property type="protein sequence ID" value="KAH7294429.1"/>
    <property type="molecule type" value="Genomic_DNA"/>
</dbReference>
<dbReference type="Pfam" id="PF24714">
    <property type="entry name" value="TOR1L1_N"/>
    <property type="match status" value="1"/>
</dbReference>
<evidence type="ECO:0000256" key="4">
    <source>
        <dbReference type="ARBA" id="ARBA00022490"/>
    </source>
</evidence>
<dbReference type="GO" id="GO:0005737">
    <property type="term" value="C:cytoplasm"/>
    <property type="evidence" value="ECO:0007669"/>
    <property type="project" value="UniProtKB-SubCell"/>
</dbReference>
<dbReference type="Pfam" id="PF25780">
    <property type="entry name" value="TPR_IPO5"/>
    <property type="match status" value="1"/>
</dbReference>
<comment type="caution">
    <text evidence="11">The sequence shown here is derived from an EMBL/GenBank/DDBJ whole genome shotgun (WGS) entry which is preliminary data.</text>
</comment>
<evidence type="ECO:0000256" key="6">
    <source>
        <dbReference type="ARBA" id="ARBA00022927"/>
    </source>
</evidence>
<dbReference type="InterPro" id="IPR034085">
    <property type="entry name" value="TOG"/>
</dbReference>
<feature type="region of interest" description="Disordered" evidence="9">
    <location>
        <begin position="607"/>
        <end position="627"/>
    </location>
</feature>
<evidence type="ECO:0000313" key="11">
    <source>
        <dbReference type="EMBL" id="KAH7294429.1"/>
    </source>
</evidence>
<dbReference type="Pfam" id="PF03810">
    <property type="entry name" value="IBN_N"/>
    <property type="match status" value="1"/>
</dbReference>
<dbReference type="InterPro" id="IPR057600">
    <property type="entry name" value="TORTIFOLIA1/SINE1-2_N"/>
</dbReference>
<dbReference type="OMA" id="ANACGCV"/>
<proteinExistence type="predicted"/>
<reference evidence="11 12" key="1">
    <citation type="submission" date="2021-08" db="EMBL/GenBank/DDBJ databases">
        <title>WGS assembly of Ceratopteris richardii.</title>
        <authorList>
            <person name="Marchant D.B."/>
            <person name="Chen G."/>
            <person name="Jenkins J."/>
            <person name="Shu S."/>
            <person name="Leebens-Mack J."/>
            <person name="Grimwood J."/>
            <person name="Schmutz J."/>
            <person name="Soltis P."/>
            <person name="Soltis D."/>
            <person name="Chen Z.-H."/>
        </authorList>
    </citation>
    <scope>NUCLEOTIDE SEQUENCE [LARGE SCALE GENOMIC DNA]</scope>
    <source>
        <strain evidence="11">Whitten #5841</strain>
        <tissue evidence="11">Leaf</tissue>
    </source>
</reference>
<evidence type="ECO:0000259" key="10">
    <source>
        <dbReference type="PROSITE" id="PS50166"/>
    </source>
</evidence>
<dbReference type="InterPro" id="IPR021133">
    <property type="entry name" value="HEAT_type_2"/>
</dbReference>
<dbReference type="InterPro" id="IPR040122">
    <property type="entry name" value="Importin_beta"/>
</dbReference>
<gene>
    <name evidence="11" type="ORF">KP509_27G000100</name>
</gene>
<dbReference type="PROSITE" id="PS50166">
    <property type="entry name" value="IMPORTIN_B_NT"/>
    <property type="match status" value="1"/>
</dbReference>
<feature type="repeat" description="HEAT" evidence="8">
    <location>
        <begin position="379"/>
        <end position="417"/>
    </location>
</feature>
<protein>
    <recommendedName>
        <fullName evidence="10">Importin N-terminal domain-containing protein</fullName>
    </recommendedName>
</protein>
<dbReference type="Proteomes" id="UP000825935">
    <property type="component" value="Chromosome 27"/>
</dbReference>
<dbReference type="OrthoDB" id="7862313at2759"/>
<dbReference type="Gene3D" id="1.25.10.10">
    <property type="entry name" value="Leucine-rich Repeat Variant"/>
    <property type="match status" value="1"/>
</dbReference>
<keyword evidence="3" id="KW-0813">Transport</keyword>
<evidence type="ECO:0000256" key="8">
    <source>
        <dbReference type="PROSITE-ProRule" id="PRU00103"/>
    </source>
</evidence>
<keyword evidence="4" id="KW-0963">Cytoplasm</keyword>
<evidence type="ECO:0000256" key="5">
    <source>
        <dbReference type="ARBA" id="ARBA00022737"/>
    </source>
</evidence>
<sequence length="1053" mass="115895">MEQLELLLLQFLRPDNEARKQAEDQIKRLAKDPLIVSALLHHMRTAPSSNVRQLAAVLLRKKVVGHWMKLTPQLHQSVKANLLESITVEHSPPVQRACANVVSVIAKHTVPAGEWPELLPFLFQCSQSSQEDHREVALILFSSLTETIWETLKPHYSTLQAIFIQGLRDPLSQRVRVAALKAVGALVSCLDTEEGVVQFREVVPHILSVSRECLANGNEDVAVLAFEIFDELVESPVPVLGSSITEIVQFALEVCSNKEIEVNIRNQAVQIISWLSKYKPKTLVKYKTVLPILKVICPLLAEVNNREDEDELSMDRAAAEVLDTMAMSLPKRHVFPVVLEFAAESYGSSDPNCREAAVMALGVISEGCYEIMRKKLPDILKVVLQALQDPEQLVRGAASFAIGQFAEHLQPEIVEHYETVLPCIFHVLGDVSPEVQEKAYYALAAFCENLGTEILPYLEPLMIRLLEALENGRQALQETCMSAIGAAAAAAEKAFVPYAPRVLETMKHFMVLTKDEDLAARARATELVGIVAIAVGRDNIQFILHDYIEAAIAGFSLDYSELREYTHGFLSSIAEVLKEGFVQYLPRAVPLALESCNLDDGAAVDFEDSEEEGNTSGGFGGVSSDEDDYNNRGVRNFSVRTGVLDEKAAATQALGAFAVHTKAAFSPYLSQCLDVLKRHAGYFHEDVRLQAMIALKNVLLATQAAFPGADKALSMEAKQVLDTIMVLYLRALNEDEDKETVAQVCSSIIQILQEIQYRDMEPYIGPLVEAILLLLREEAVCQLTGDTDGEEDDEDFEHDEILMDSVTDLLPALAKCMGPVFEPILQKLFDPLMKFSKASRPPGDRTMVVASLAEVAQEIGPAITPYIDKIMPLAVKELSSTEPGNRRNAAFCVGELCKNGGEAALKYYNNILVALNPLFSDNESDDAVRDNAAGAVARMMITQPQAVPLTQVLPVFLSVLPLKEDLGESIAVYNCLCSLLFGQQHTEIVTFIQQIIYIFAKVAASEKESVEVKLLIGQTAKQLWSHYGSQIQAIFDSLPPDVGPALASIISSC</sequence>
<dbReference type="SMART" id="SM01349">
    <property type="entry name" value="TOG"/>
    <property type="match status" value="1"/>
</dbReference>
<dbReference type="PROSITE" id="PS50077">
    <property type="entry name" value="HEAT_REPEAT"/>
    <property type="match status" value="2"/>
</dbReference>
<name>A0A8T2RDF1_CERRI</name>